<reference evidence="2 3" key="1">
    <citation type="journal article" date="2010" name="Stand. Genomic Sci.">
        <title>Complete genome sequence of Haliangium ochraceum type strain (SMP-2).</title>
        <authorList>
            <consortium name="US DOE Joint Genome Institute (JGI-PGF)"/>
            <person name="Ivanova N."/>
            <person name="Daum C."/>
            <person name="Lang E."/>
            <person name="Abt B."/>
            <person name="Kopitz M."/>
            <person name="Saunders E."/>
            <person name="Lapidus A."/>
            <person name="Lucas S."/>
            <person name="Glavina Del Rio T."/>
            <person name="Nolan M."/>
            <person name="Tice H."/>
            <person name="Copeland A."/>
            <person name="Cheng J.F."/>
            <person name="Chen F."/>
            <person name="Bruce D."/>
            <person name="Goodwin L."/>
            <person name="Pitluck S."/>
            <person name="Mavromatis K."/>
            <person name="Pati A."/>
            <person name="Mikhailova N."/>
            <person name="Chen A."/>
            <person name="Palaniappan K."/>
            <person name="Land M."/>
            <person name="Hauser L."/>
            <person name="Chang Y.J."/>
            <person name="Jeffries C.D."/>
            <person name="Detter J.C."/>
            <person name="Brettin T."/>
            <person name="Rohde M."/>
            <person name="Goker M."/>
            <person name="Bristow J."/>
            <person name="Markowitz V."/>
            <person name="Eisen J.A."/>
            <person name="Hugenholtz P."/>
            <person name="Kyrpides N.C."/>
            <person name="Klenk H.P."/>
        </authorList>
    </citation>
    <scope>NUCLEOTIDE SEQUENCE [LARGE SCALE GENOMIC DNA]</scope>
    <source>
        <strain evidence="3">DSM 14365 / CIP 107738 / JCM 11303 / AJ 13395 / SMP-2</strain>
    </source>
</reference>
<protein>
    <submittedName>
        <fullName evidence="2">Uncharacterized protein</fullName>
    </submittedName>
</protein>
<evidence type="ECO:0000256" key="1">
    <source>
        <dbReference type="SAM" id="SignalP"/>
    </source>
</evidence>
<dbReference type="PROSITE" id="PS51257">
    <property type="entry name" value="PROKAR_LIPOPROTEIN"/>
    <property type="match status" value="1"/>
</dbReference>
<evidence type="ECO:0000313" key="3">
    <source>
        <dbReference type="Proteomes" id="UP000001880"/>
    </source>
</evidence>
<gene>
    <name evidence="2" type="ordered locus">Hoch_3568</name>
</gene>
<accession>D0LX28</accession>
<dbReference type="HOGENOM" id="CLU_1803503_0_0_7"/>
<dbReference type="AlphaFoldDB" id="D0LX28"/>
<evidence type="ECO:0000313" key="2">
    <source>
        <dbReference type="EMBL" id="ACY16070.1"/>
    </source>
</evidence>
<keyword evidence="3" id="KW-1185">Reference proteome</keyword>
<sequence length="143" mass="14285">MPVRTAATALLVCLALLAQTSLGVCSSLACGAAFGSGCCGSADASNEADLVAEAEQAPAGPRLERGPCACCDIAAHACGAPVQAELANSSERGNPFESLARVPAARDASSIAATARTALRAQRWQARPPPSGAIPTQSVVLLL</sequence>
<name>D0LX28_HALO1</name>
<feature type="chain" id="PRO_5003010993" evidence="1">
    <location>
        <begin position="24"/>
        <end position="143"/>
    </location>
</feature>
<feature type="signal peptide" evidence="1">
    <location>
        <begin position="1"/>
        <end position="23"/>
    </location>
</feature>
<proteinExistence type="predicted"/>
<dbReference type="RefSeq" id="WP_012828669.1">
    <property type="nucleotide sequence ID" value="NC_013440.1"/>
</dbReference>
<dbReference type="Proteomes" id="UP000001880">
    <property type="component" value="Chromosome"/>
</dbReference>
<dbReference type="STRING" id="502025.Hoch_3568"/>
<keyword evidence="1" id="KW-0732">Signal</keyword>
<organism evidence="2 3">
    <name type="scientific">Haliangium ochraceum (strain DSM 14365 / JCM 11303 / SMP-2)</name>
    <dbReference type="NCBI Taxonomy" id="502025"/>
    <lineage>
        <taxon>Bacteria</taxon>
        <taxon>Pseudomonadati</taxon>
        <taxon>Myxococcota</taxon>
        <taxon>Polyangia</taxon>
        <taxon>Haliangiales</taxon>
        <taxon>Kofleriaceae</taxon>
        <taxon>Haliangium</taxon>
    </lineage>
</organism>
<dbReference type="KEGG" id="hoh:Hoch_3568"/>
<dbReference type="EMBL" id="CP001804">
    <property type="protein sequence ID" value="ACY16070.1"/>
    <property type="molecule type" value="Genomic_DNA"/>
</dbReference>